<dbReference type="InterPro" id="IPR011990">
    <property type="entry name" value="TPR-like_helical_dom_sf"/>
</dbReference>
<organism evidence="1 2">
    <name type="scientific">Drosophila hydei</name>
    <name type="common">Fruit fly</name>
    <dbReference type="NCBI Taxonomy" id="7224"/>
    <lineage>
        <taxon>Eukaryota</taxon>
        <taxon>Metazoa</taxon>
        <taxon>Ecdysozoa</taxon>
        <taxon>Arthropoda</taxon>
        <taxon>Hexapoda</taxon>
        <taxon>Insecta</taxon>
        <taxon>Pterygota</taxon>
        <taxon>Neoptera</taxon>
        <taxon>Endopterygota</taxon>
        <taxon>Diptera</taxon>
        <taxon>Brachycera</taxon>
        <taxon>Muscomorpha</taxon>
        <taxon>Ephydroidea</taxon>
        <taxon>Drosophilidae</taxon>
        <taxon>Drosophila</taxon>
    </lineage>
</organism>
<evidence type="ECO:0000313" key="1">
    <source>
        <dbReference type="Proteomes" id="UP000504633"/>
    </source>
</evidence>
<gene>
    <name evidence="2" type="primary">LOC111593533</name>
</gene>
<dbReference type="OMA" id="CYLYHQI"/>
<dbReference type="PANTHER" id="PTHR21391:SF0">
    <property type="entry name" value="AT04489P-RELATED"/>
    <property type="match status" value="1"/>
</dbReference>
<accession>A0A6J1L6E6</accession>
<dbReference type="GeneID" id="111593533"/>
<name>A0A6J1L6E6_DROHY</name>
<dbReference type="AlphaFoldDB" id="A0A6J1L6E6"/>
<dbReference type="PANTHER" id="PTHR21391">
    <property type="entry name" value="AT04489P-RELATED"/>
    <property type="match status" value="1"/>
</dbReference>
<dbReference type="RefSeq" id="XP_023162105.1">
    <property type="nucleotide sequence ID" value="XM_023306337.2"/>
</dbReference>
<dbReference type="SUPFAM" id="SSF48452">
    <property type="entry name" value="TPR-like"/>
    <property type="match status" value="1"/>
</dbReference>
<proteinExistence type="predicted"/>
<dbReference type="Proteomes" id="UP000504633">
    <property type="component" value="Unplaced"/>
</dbReference>
<dbReference type="OrthoDB" id="7752111at2759"/>
<protein>
    <submittedName>
        <fullName evidence="2">Uncharacterized protein LOC111593533 isoform X1</fullName>
    </submittedName>
</protein>
<sequence>MTSIVGFVPNLREGETLPAWMNLDWSSKVQHDIYRDWGTYYSNRRRENFALYYLTQALLLDNEDWDTLYRRSVAKSKAAQINDSLLDALRAEEMAESDVGPNCPINLQICDCQLMLNKFEMSKLKLHTNLSHFRGTKAKNFDKRLIVVDDIIREVTGKALSLYYLKNRKLVQHVSALIKESEIIDDRPMWKILRDQEKCDILSIPEEEEIFLSPLEIARRSRGFNVIHQTYLNESWFDVLFMKNLRKNPNLLLNQCKNSREFLEKMCNQQYNIIRRFIKMIYSRSPLYHVNFLKFTNKKLMEKSKDAYFFRIQYQTHRHMIHDLGKVRKLRMEKKVKELAAFVEKIMGDYYVTKTNRVMCWKFQFYNEVYNSLAIALAEQYEAPKDLIKSDDALFQILMLPNEKIKEVQPFVFGDRSTYQGGDVIDHAAVNARKLITRLEKRIRFSTYSIEKCYLYHQISSTHLSQLHYDECCFTARKAIKESHDCQSALWRFLCLLLIIKANALQHKIEKTREAADEAIPVAEKLKSPKLLEFIEVCYNQADEEFRRKGVSLAMARASRMSMASTELS</sequence>
<keyword evidence="1" id="KW-1185">Reference proteome</keyword>
<evidence type="ECO:0000313" key="2">
    <source>
        <dbReference type="RefSeq" id="XP_023162105.1"/>
    </source>
</evidence>
<reference evidence="2" key="1">
    <citation type="submission" date="2025-08" db="UniProtKB">
        <authorList>
            <consortium name="RefSeq"/>
        </authorList>
    </citation>
    <scope>IDENTIFICATION</scope>
    <source>
        <strain evidence="2">15085-1641.00</strain>
        <tissue evidence="2">Whole body</tissue>
    </source>
</reference>
<dbReference type="KEGG" id="dhe:111593533"/>